<accession>A0A8J4UQE6</accession>
<name>A0A8J4UQE6_CLAMG</name>
<feature type="non-terminal residue" evidence="1">
    <location>
        <position position="76"/>
    </location>
</feature>
<comment type="caution">
    <text evidence="1">The sequence shown here is derived from an EMBL/GenBank/DDBJ whole genome shotgun (WGS) entry which is preliminary data.</text>
</comment>
<gene>
    <name evidence="1" type="ORF">DAT39_008204</name>
</gene>
<proteinExistence type="predicted"/>
<dbReference type="Proteomes" id="UP000727407">
    <property type="component" value="Unassembled WGS sequence"/>
</dbReference>
<sequence length="76" mass="8506">MQISAPAQRLREMAGEEDVAEVCSILERDFLVVTLIHSAKRQPASRWPEDDVRLLVQFNDVLVLSPPDPRCMTSGA</sequence>
<dbReference type="AlphaFoldDB" id="A0A8J4UQE6"/>
<dbReference type="EMBL" id="QNUK01000098">
    <property type="protein sequence ID" value="KAF5902077.1"/>
    <property type="molecule type" value="Genomic_DNA"/>
</dbReference>
<reference evidence="1" key="1">
    <citation type="submission" date="2020-07" db="EMBL/GenBank/DDBJ databases">
        <title>Clarias magur genome sequencing, assembly and annotation.</title>
        <authorList>
            <person name="Kushwaha B."/>
            <person name="Kumar R."/>
            <person name="Das P."/>
            <person name="Joshi C.G."/>
            <person name="Kumar D."/>
            <person name="Nagpure N.S."/>
            <person name="Pandey M."/>
            <person name="Agarwal S."/>
            <person name="Srivastava S."/>
            <person name="Singh M."/>
            <person name="Sahoo L."/>
            <person name="Jayasankar P."/>
            <person name="Meher P.K."/>
            <person name="Koringa P.G."/>
            <person name="Iquebal M.A."/>
            <person name="Das S.P."/>
            <person name="Bit A."/>
            <person name="Patnaik S."/>
            <person name="Patel N."/>
            <person name="Shah T.M."/>
            <person name="Hinsu A."/>
            <person name="Jena J.K."/>
        </authorList>
    </citation>
    <scope>NUCLEOTIDE SEQUENCE</scope>
    <source>
        <strain evidence="1">CIFAMagur01</strain>
        <tissue evidence="1">Testis</tissue>
    </source>
</reference>
<protein>
    <submittedName>
        <fullName evidence="1">Uncharacterized protein</fullName>
    </submittedName>
</protein>
<evidence type="ECO:0000313" key="2">
    <source>
        <dbReference type="Proteomes" id="UP000727407"/>
    </source>
</evidence>
<organism evidence="1 2">
    <name type="scientific">Clarias magur</name>
    <name type="common">Asian catfish</name>
    <name type="synonym">Macropteronotus magur</name>
    <dbReference type="NCBI Taxonomy" id="1594786"/>
    <lineage>
        <taxon>Eukaryota</taxon>
        <taxon>Metazoa</taxon>
        <taxon>Chordata</taxon>
        <taxon>Craniata</taxon>
        <taxon>Vertebrata</taxon>
        <taxon>Euteleostomi</taxon>
        <taxon>Actinopterygii</taxon>
        <taxon>Neopterygii</taxon>
        <taxon>Teleostei</taxon>
        <taxon>Ostariophysi</taxon>
        <taxon>Siluriformes</taxon>
        <taxon>Clariidae</taxon>
        <taxon>Clarias</taxon>
    </lineage>
</organism>
<evidence type="ECO:0000313" key="1">
    <source>
        <dbReference type="EMBL" id="KAF5902077.1"/>
    </source>
</evidence>
<keyword evidence="2" id="KW-1185">Reference proteome</keyword>